<proteinExistence type="predicted"/>
<dbReference type="PANTHER" id="PTHR36766">
    <property type="entry name" value="PLANT BROAD-SPECTRUM MILDEW RESISTANCE PROTEIN RPW8"/>
    <property type="match status" value="1"/>
</dbReference>
<dbReference type="Pfam" id="PF25019">
    <property type="entry name" value="LRR_R13L1-DRL21"/>
    <property type="match status" value="2"/>
</dbReference>
<dbReference type="InterPro" id="IPR058922">
    <property type="entry name" value="WHD_DRP"/>
</dbReference>
<dbReference type="GO" id="GO:0006952">
    <property type="term" value="P:defense response"/>
    <property type="evidence" value="ECO:0007669"/>
    <property type="project" value="UniProtKB-KW"/>
</dbReference>
<dbReference type="InterPro" id="IPR055414">
    <property type="entry name" value="LRR_R13L4/SHOC2-like"/>
</dbReference>
<dbReference type="GO" id="GO:0005524">
    <property type="term" value="F:ATP binding"/>
    <property type="evidence" value="ECO:0007669"/>
    <property type="project" value="UniProtKB-KW"/>
</dbReference>
<evidence type="ECO:0000313" key="14">
    <source>
        <dbReference type="Proteomes" id="UP000237105"/>
    </source>
</evidence>
<keyword evidence="4" id="KW-0611">Plant defense</keyword>
<dbReference type="SUPFAM" id="SSF52047">
    <property type="entry name" value="RNI-like"/>
    <property type="match status" value="1"/>
</dbReference>
<evidence type="ECO:0000256" key="1">
    <source>
        <dbReference type="ARBA" id="ARBA00022614"/>
    </source>
</evidence>
<evidence type="ECO:0000259" key="9">
    <source>
        <dbReference type="Pfam" id="PF18052"/>
    </source>
</evidence>
<feature type="region of interest" description="Disordered" evidence="7">
    <location>
        <begin position="1145"/>
        <end position="1165"/>
    </location>
</feature>
<dbReference type="InterPro" id="IPR056789">
    <property type="entry name" value="LRR_R13L1-DRL21"/>
</dbReference>
<feature type="coiled-coil region" evidence="6">
    <location>
        <begin position="28"/>
        <end position="55"/>
    </location>
</feature>
<keyword evidence="6" id="KW-0175">Coiled coil</keyword>
<feature type="domain" description="Disease resistance R13L4/SHOC-2-like LRR" evidence="11">
    <location>
        <begin position="578"/>
        <end position="832"/>
    </location>
</feature>
<comment type="caution">
    <text evidence="13">The sequence shown here is derived from an EMBL/GenBank/DDBJ whole genome shotgun (WGS) entry which is preliminary data.</text>
</comment>
<feature type="domain" description="NB-ARC" evidence="8">
    <location>
        <begin position="178"/>
        <end position="348"/>
    </location>
</feature>
<keyword evidence="2" id="KW-0677">Repeat</keyword>
<evidence type="ECO:0000313" key="13">
    <source>
        <dbReference type="EMBL" id="PON49146.1"/>
    </source>
</evidence>
<evidence type="ECO:0000256" key="4">
    <source>
        <dbReference type="ARBA" id="ARBA00022821"/>
    </source>
</evidence>
<dbReference type="InterPro" id="IPR041118">
    <property type="entry name" value="Rx_N"/>
</dbReference>
<organism evidence="13 14">
    <name type="scientific">Parasponia andersonii</name>
    <name type="common">Sponia andersonii</name>
    <dbReference type="NCBI Taxonomy" id="3476"/>
    <lineage>
        <taxon>Eukaryota</taxon>
        <taxon>Viridiplantae</taxon>
        <taxon>Streptophyta</taxon>
        <taxon>Embryophyta</taxon>
        <taxon>Tracheophyta</taxon>
        <taxon>Spermatophyta</taxon>
        <taxon>Magnoliopsida</taxon>
        <taxon>eudicotyledons</taxon>
        <taxon>Gunneridae</taxon>
        <taxon>Pentapetalae</taxon>
        <taxon>rosids</taxon>
        <taxon>fabids</taxon>
        <taxon>Rosales</taxon>
        <taxon>Cannabaceae</taxon>
        <taxon>Parasponia</taxon>
    </lineage>
</organism>
<feature type="compositionally biased region" description="Low complexity" evidence="7">
    <location>
        <begin position="1145"/>
        <end position="1158"/>
    </location>
</feature>
<dbReference type="Gene3D" id="1.10.10.10">
    <property type="entry name" value="Winged helix-like DNA-binding domain superfamily/Winged helix DNA-binding domain"/>
    <property type="match status" value="1"/>
</dbReference>
<sequence>MSGGYLFGITDRIVKWLASAAVHEIGSLWGLEKELQELEDTLTTVEAVLLDAEEQYVHNRQVKDWLERLEDAVFKADDVLDEFSSEVLRYQVNMSGHNKVAKKVTTFFSTSNQIFFRHKMANKISGIRKMLDKIAADRRDFHFQVLSIEQTKNVSSERDTHSFVVEDNVIGRDGDKMAILELLLETKSEIEENVLVIPIVGIGGLGKTTLAQLVFNDDKVQQHFDMRLWVCVANDFDVKLLVEKIIKSATNTSPDENLEMGQLQIILHKEINRKRYLLILDDVWNESYEKWQRLKDLLVNGAKGSRVIVTSRSENVAKIAAGTIKPYHLESLDPDKCWSLFKKLAFERGHESKDPRIVEMGRKILEKCGGVPLAIIAVGRMLYFKNPETEWSSFVEKELTKISQNEDSMVLQTLKLSYDHLPSHLKNCFAYCSLFPKYHKIDVKTLINLWMAQGFIKSSDSSECLDEIGHVYFMELLSRSFFQEDRRDDVFGDIITCKMHDLMHDLAIAIAGAKCIMLGLNKGTVDRKARHLSFDFNLYSQDQIPTSWTQAKRIRSILLPCQSMFMTEARFAKLVCNVILSNFKFLRMLDFNNFGIQVVPECIGDLKHLRYLDLSGNRSLRALPNSVIKLVNLQTLKLNYCYNLEELPRDIKNLVNLKHLEIYGYNKLTYMPSGLGELTNLQTLSQFVLSKDTSCVADHTSELNELVGLNNLRGRLEIRNLTHGMDFKYASFKDKRHLQSLILFWDNSHLDVDATEAVDHVKTLEGFRLMSYLKEMRLEYYRGSSLPSWFPSSFTNLVIFELLYCVKCQNLPWLDQFHSLKILKLAHMPALEYIMDDIDSSSISVMPSLRNVELFDLPELKSWWRNAAISDEDGGVLSIAVNKLWPSFPCLSHLSIDYCPKLDSMPLYPHVEECLKLTDSSLKPFQQSLMSLTTLPVCSNTIEKASSSSPVLTPISPLSKLRTLFLGRSEDLEYLPDWIKSLTSLKELNIRNCTGLKFLSPGLQLLPSLQILEIRNCKELDISNGNAIMWQALRSLRSLSFFKLPKLVTLPDELQHVTTLQRISIWSCYNFMAMPNWIRSLGSLTTLAIWECPNLTSLPEAMQSMSCLETLSIHDCHTLMKRCQREIGEDWPKIAHIPHLDLRSSSFPDDPRSSNSSSGTYMTPL</sequence>
<protein>
    <submittedName>
        <fullName evidence="13">NB-ARC domain, LRR domain containing protein</fullName>
    </submittedName>
</protein>
<dbReference type="EMBL" id="JXTB01000266">
    <property type="protein sequence ID" value="PON49146.1"/>
    <property type="molecule type" value="Genomic_DNA"/>
</dbReference>
<dbReference type="Pfam" id="PF18052">
    <property type="entry name" value="Rx_N"/>
    <property type="match status" value="1"/>
</dbReference>
<accession>A0A2P5BK53</accession>
<dbReference type="InterPro" id="IPR036388">
    <property type="entry name" value="WH-like_DNA-bd_sf"/>
</dbReference>
<dbReference type="InterPro" id="IPR032675">
    <property type="entry name" value="LRR_dom_sf"/>
</dbReference>
<evidence type="ECO:0000256" key="2">
    <source>
        <dbReference type="ARBA" id="ARBA00022737"/>
    </source>
</evidence>
<dbReference type="Pfam" id="PF00931">
    <property type="entry name" value="NB-ARC"/>
    <property type="match status" value="1"/>
</dbReference>
<feature type="domain" description="R13L1/DRL21-like LRR repeat region" evidence="12">
    <location>
        <begin position="942"/>
        <end position="1017"/>
    </location>
</feature>
<evidence type="ECO:0000259" key="11">
    <source>
        <dbReference type="Pfam" id="PF23598"/>
    </source>
</evidence>
<dbReference type="Gene3D" id="3.40.50.300">
    <property type="entry name" value="P-loop containing nucleotide triphosphate hydrolases"/>
    <property type="match status" value="1"/>
</dbReference>
<feature type="domain" description="Disease resistance protein winged helix" evidence="10">
    <location>
        <begin position="434"/>
        <end position="507"/>
    </location>
</feature>
<evidence type="ECO:0000256" key="7">
    <source>
        <dbReference type="SAM" id="MobiDB-lite"/>
    </source>
</evidence>
<dbReference type="Pfam" id="PF23598">
    <property type="entry name" value="LRR_14"/>
    <property type="match status" value="1"/>
</dbReference>
<dbReference type="CDD" id="cd14798">
    <property type="entry name" value="RX-CC_like"/>
    <property type="match status" value="1"/>
</dbReference>
<dbReference type="InterPro" id="IPR042197">
    <property type="entry name" value="Apaf_helical"/>
</dbReference>
<dbReference type="SUPFAM" id="SSF52540">
    <property type="entry name" value="P-loop containing nucleoside triphosphate hydrolases"/>
    <property type="match status" value="1"/>
</dbReference>
<feature type="domain" description="Disease resistance N-terminal" evidence="9">
    <location>
        <begin position="15"/>
        <end position="101"/>
    </location>
</feature>
<evidence type="ECO:0000256" key="3">
    <source>
        <dbReference type="ARBA" id="ARBA00022741"/>
    </source>
</evidence>
<dbReference type="FunFam" id="3.40.50.300:FF:001091">
    <property type="entry name" value="Probable disease resistance protein At1g61300"/>
    <property type="match status" value="1"/>
</dbReference>
<evidence type="ECO:0000259" key="8">
    <source>
        <dbReference type="Pfam" id="PF00931"/>
    </source>
</evidence>
<dbReference type="OrthoDB" id="5279713at2759"/>
<feature type="domain" description="R13L1/DRL21-like LRR repeat region" evidence="12">
    <location>
        <begin position="1052"/>
        <end position="1116"/>
    </location>
</feature>
<keyword evidence="14" id="KW-1185">Reference proteome</keyword>
<keyword evidence="1" id="KW-0433">Leucine-rich repeat</keyword>
<keyword evidence="5" id="KW-0067">ATP-binding</keyword>
<dbReference type="AlphaFoldDB" id="A0A2P5BK53"/>
<dbReference type="GO" id="GO:0051707">
    <property type="term" value="P:response to other organism"/>
    <property type="evidence" value="ECO:0007669"/>
    <property type="project" value="UniProtKB-ARBA"/>
</dbReference>
<dbReference type="SUPFAM" id="SSF52058">
    <property type="entry name" value="L domain-like"/>
    <property type="match status" value="1"/>
</dbReference>
<dbReference type="PANTHER" id="PTHR36766:SF38">
    <property type="entry name" value="DISEASE RESISTANCE PROTEIN RGA3"/>
    <property type="match status" value="1"/>
</dbReference>
<evidence type="ECO:0000259" key="10">
    <source>
        <dbReference type="Pfam" id="PF23559"/>
    </source>
</evidence>
<gene>
    <name evidence="13" type="ORF">PanWU01x14_232320</name>
</gene>
<dbReference type="InterPro" id="IPR027417">
    <property type="entry name" value="P-loop_NTPase"/>
</dbReference>
<dbReference type="PRINTS" id="PR00364">
    <property type="entry name" value="DISEASERSIST"/>
</dbReference>
<evidence type="ECO:0000256" key="5">
    <source>
        <dbReference type="ARBA" id="ARBA00022840"/>
    </source>
</evidence>
<dbReference type="FunFam" id="1.10.10.10:FF:000322">
    <property type="entry name" value="Probable disease resistance protein At1g63360"/>
    <property type="match status" value="1"/>
</dbReference>
<dbReference type="Gene3D" id="3.80.10.10">
    <property type="entry name" value="Ribonuclease Inhibitor"/>
    <property type="match status" value="4"/>
</dbReference>
<dbReference type="InterPro" id="IPR038005">
    <property type="entry name" value="RX-like_CC"/>
</dbReference>
<dbReference type="Proteomes" id="UP000237105">
    <property type="component" value="Unassembled WGS sequence"/>
</dbReference>
<keyword evidence="3" id="KW-0547">Nucleotide-binding</keyword>
<name>A0A2P5BK53_PARAD</name>
<dbReference type="InterPro" id="IPR002182">
    <property type="entry name" value="NB-ARC"/>
</dbReference>
<dbReference type="Gene3D" id="1.10.8.430">
    <property type="entry name" value="Helical domain of apoptotic protease-activating factors"/>
    <property type="match status" value="1"/>
</dbReference>
<evidence type="ECO:0000256" key="6">
    <source>
        <dbReference type="SAM" id="Coils"/>
    </source>
</evidence>
<evidence type="ECO:0000259" key="12">
    <source>
        <dbReference type="Pfam" id="PF25019"/>
    </source>
</evidence>
<dbReference type="Gene3D" id="1.20.5.4130">
    <property type="match status" value="1"/>
</dbReference>
<dbReference type="Pfam" id="PF23559">
    <property type="entry name" value="WHD_DRP"/>
    <property type="match status" value="1"/>
</dbReference>
<reference evidence="14" key="1">
    <citation type="submission" date="2016-06" db="EMBL/GenBank/DDBJ databases">
        <title>Parallel loss of symbiosis genes in relatives of nitrogen-fixing non-legume Parasponia.</title>
        <authorList>
            <person name="Van Velzen R."/>
            <person name="Holmer R."/>
            <person name="Bu F."/>
            <person name="Rutten L."/>
            <person name="Van Zeijl A."/>
            <person name="Liu W."/>
            <person name="Santuari L."/>
            <person name="Cao Q."/>
            <person name="Sharma T."/>
            <person name="Shen D."/>
            <person name="Roswanjaya Y."/>
            <person name="Wardhani T."/>
            <person name="Kalhor M.S."/>
            <person name="Jansen J."/>
            <person name="Van den Hoogen J."/>
            <person name="Gungor B."/>
            <person name="Hartog M."/>
            <person name="Hontelez J."/>
            <person name="Verver J."/>
            <person name="Yang W.-C."/>
            <person name="Schijlen E."/>
            <person name="Repin R."/>
            <person name="Schilthuizen M."/>
            <person name="Schranz E."/>
            <person name="Heidstra R."/>
            <person name="Miyata K."/>
            <person name="Fedorova E."/>
            <person name="Kohlen W."/>
            <person name="Bisseling T."/>
            <person name="Smit S."/>
            <person name="Geurts R."/>
        </authorList>
    </citation>
    <scope>NUCLEOTIDE SEQUENCE [LARGE SCALE GENOMIC DNA]</scope>
    <source>
        <strain evidence="14">cv. WU1-14</strain>
    </source>
</reference>
<dbReference type="GO" id="GO:0043531">
    <property type="term" value="F:ADP binding"/>
    <property type="evidence" value="ECO:0007669"/>
    <property type="project" value="InterPro"/>
</dbReference>